<dbReference type="EMBL" id="JXTB01000230">
    <property type="protein sequence ID" value="PON51650.1"/>
    <property type="molecule type" value="Genomic_DNA"/>
</dbReference>
<dbReference type="OrthoDB" id="2356035at2759"/>
<dbReference type="Proteomes" id="UP000237105">
    <property type="component" value="Unassembled WGS sequence"/>
</dbReference>
<comment type="caution">
    <text evidence="2">The sequence shown here is derived from an EMBL/GenBank/DDBJ whole genome shotgun (WGS) entry which is preliminary data.</text>
</comment>
<reference evidence="3" key="1">
    <citation type="submission" date="2016-06" db="EMBL/GenBank/DDBJ databases">
        <title>Parallel loss of symbiosis genes in relatives of nitrogen-fixing non-legume Parasponia.</title>
        <authorList>
            <person name="Van Velzen R."/>
            <person name="Holmer R."/>
            <person name="Bu F."/>
            <person name="Rutten L."/>
            <person name="Van Zeijl A."/>
            <person name="Liu W."/>
            <person name="Santuari L."/>
            <person name="Cao Q."/>
            <person name="Sharma T."/>
            <person name="Shen D."/>
            <person name="Roswanjaya Y."/>
            <person name="Wardhani T."/>
            <person name="Kalhor M.S."/>
            <person name="Jansen J."/>
            <person name="Van den Hoogen J."/>
            <person name="Gungor B."/>
            <person name="Hartog M."/>
            <person name="Hontelez J."/>
            <person name="Verver J."/>
            <person name="Yang W.-C."/>
            <person name="Schijlen E."/>
            <person name="Repin R."/>
            <person name="Schilthuizen M."/>
            <person name="Schranz E."/>
            <person name="Heidstra R."/>
            <person name="Miyata K."/>
            <person name="Fedorova E."/>
            <person name="Kohlen W."/>
            <person name="Bisseling T."/>
            <person name="Smit S."/>
            <person name="Geurts R."/>
        </authorList>
    </citation>
    <scope>NUCLEOTIDE SEQUENCE [LARGE SCALE GENOMIC DNA]</scope>
    <source>
        <strain evidence="3">cv. WU1-14</strain>
    </source>
</reference>
<evidence type="ECO:0000313" key="2">
    <source>
        <dbReference type="EMBL" id="PON51650.1"/>
    </source>
</evidence>
<keyword evidence="3" id="KW-1185">Reference proteome</keyword>
<proteinExistence type="predicted"/>
<gene>
    <name evidence="2" type="ORF">PanWU01x14_214720</name>
</gene>
<organism evidence="2 3">
    <name type="scientific">Parasponia andersonii</name>
    <name type="common">Sponia andersonii</name>
    <dbReference type="NCBI Taxonomy" id="3476"/>
    <lineage>
        <taxon>Eukaryota</taxon>
        <taxon>Viridiplantae</taxon>
        <taxon>Streptophyta</taxon>
        <taxon>Embryophyta</taxon>
        <taxon>Tracheophyta</taxon>
        <taxon>Spermatophyta</taxon>
        <taxon>Magnoliopsida</taxon>
        <taxon>eudicotyledons</taxon>
        <taxon>Gunneridae</taxon>
        <taxon>Pentapetalae</taxon>
        <taxon>rosids</taxon>
        <taxon>fabids</taxon>
        <taxon>Rosales</taxon>
        <taxon>Cannabaceae</taxon>
        <taxon>Parasponia</taxon>
    </lineage>
</organism>
<feature type="region of interest" description="Disordered" evidence="1">
    <location>
        <begin position="26"/>
        <end position="51"/>
    </location>
</feature>
<dbReference type="AlphaFoldDB" id="A0A2P5BSA6"/>
<name>A0A2P5BSA6_PARAD</name>
<sequence>MSIYIGFSCFGVDLLVEHCKLIESNIQPHPNQNQPSSTSIDGHSNSPIEEELEDDNEVAVSIFNRPKILMTSAQGSYTPQEVAIGPYHYWRPELYEMERYKLVSAKRTQKHLQSGHKFQDLVNQLTKHVLRIRTCYHKYLDFSGETLAWMMAIDASVLLEFIQVYPIKDGKVLSRLSSRMSHLVDYAGRKLAHNAILRDMVMLENKIPLFVLRKVLEFQFSSLEAADDMMFAMLAGF</sequence>
<dbReference type="PANTHER" id="PTHR31549:SF277">
    <property type="entry name" value="OS08G0167400 PROTEIN"/>
    <property type="match status" value="1"/>
</dbReference>
<dbReference type="PANTHER" id="PTHR31549">
    <property type="entry name" value="PROTEIN, PUTATIVE (DUF247)-RELATED-RELATED"/>
    <property type="match status" value="1"/>
</dbReference>
<dbReference type="InterPro" id="IPR004158">
    <property type="entry name" value="DUF247_pln"/>
</dbReference>
<protein>
    <submittedName>
        <fullName evidence="2">Uncharacterized protein</fullName>
    </submittedName>
</protein>
<evidence type="ECO:0000313" key="3">
    <source>
        <dbReference type="Proteomes" id="UP000237105"/>
    </source>
</evidence>
<dbReference type="STRING" id="3476.A0A2P5BSA6"/>
<evidence type="ECO:0000256" key="1">
    <source>
        <dbReference type="SAM" id="MobiDB-lite"/>
    </source>
</evidence>
<accession>A0A2P5BSA6</accession>
<dbReference type="Pfam" id="PF03140">
    <property type="entry name" value="DUF247"/>
    <property type="match status" value="1"/>
</dbReference>
<feature type="compositionally biased region" description="Polar residues" evidence="1">
    <location>
        <begin position="26"/>
        <end position="47"/>
    </location>
</feature>